<evidence type="ECO:0000313" key="3">
    <source>
        <dbReference type="Proteomes" id="UP000663828"/>
    </source>
</evidence>
<reference evidence="2" key="1">
    <citation type="submission" date="2021-02" db="EMBL/GenBank/DDBJ databases">
        <authorList>
            <person name="Nowell W R."/>
        </authorList>
    </citation>
    <scope>NUCLEOTIDE SEQUENCE</scope>
</reference>
<evidence type="ECO:0008006" key="4">
    <source>
        <dbReference type="Google" id="ProtNLM"/>
    </source>
</evidence>
<name>A0A815UEN7_ADIRI</name>
<dbReference type="InterPro" id="IPR039329">
    <property type="entry name" value="SIAE"/>
</dbReference>
<feature type="signal peptide" evidence="1">
    <location>
        <begin position="1"/>
        <end position="20"/>
    </location>
</feature>
<comment type="caution">
    <text evidence="2">The sequence shown here is derived from an EMBL/GenBank/DDBJ whole genome shotgun (WGS) entry which is preliminary data.</text>
</comment>
<organism evidence="2 3">
    <name type="scientific">Adineta ricciae</name>
    <name type="common">Rotifer</name>
    <dbReference type="NCBI Taxonomy" id="249248"/>
    <lineage>
        <taxon>Eukaryota</taxon>
        <taxon>Metazoa</taxon>
        <taxon>Spiralia</taxon>
        <taxon>Gnathifera</taxon>
        <taxon>Rotifera</taxon>
        <taxon>Eurotatoria</taxon>
        <taxon>Bdelloidea</taxon>
        <taxon>Adinetida</taxon>
        <taxon>Adinetidae</taxon>
        <taxon>Adineta</taxon>
    </lineage>
</organism>
<evidence type="ECO:0000313" key="2">
    <source>
        <dbReference type="EMBL" id="CAF1519717.1"/>
    </source>
</evidence>
<dbReference type="AlphaFoldDB" id="A0A815UEN7"/>
<keyword evidence="3" id="KW-1185">Reference proteome</keyword>
<gene>
    <name evidence="2" type="ORF">XAT740_LOCUS40718</name>
</gene>
<protein>
    <recommendedName>
        <fullName evidence="4">Sialate O-acetylesterase</fullName>
    </recommendedName>
</protein>
<dbReference type="EMBL" id="CAJNOR010004666">
    <property type="protein sequence ID" value="CAF1519717.1"/>
    <property type="molecule type" value="Genomic_DNA"/>
</dbReference>
<dbReference type="PANTHER" id="PTHR22901">
    <property type="entry name" value="SIALATE O-ACETYLESTERASE"/>
    <property type="match status" value="1"/>
</dbReference>
<dbReference type="InterPro" id="IPR036514">
    <property type="entry name" value="SGNH_hydro_sf"/>
</dbReference>
<dbReference type="SUPFAM" id="SSF52266">
    <property type="entry name" value="SGNH hydrolase"/>
    <property type="match status" value="1"/>
</dbReference>
<dbReference type="PANTHER" id="PTHR22901:SF0">
    <property type="entry name" value="SIALATE O-ACETYLESTERASE"/>
    <property type="match status" value="1"/>
</dbReference>
<evidence type="ECO:0000256" key="1">
    <source>
        <dbReference type="SAM" id="SignalP"/>
    </source>
</evidence>
<proteinExistence type="predicted"/>
<dbReference type="GO" id="GO:0001681">
    <property type="term" value="F:sialate O-acetylesterase activity"/>
    <property type="evidence" value="ECO:0007669"/>
    <property type="project" value="InterPro"/>
</dbReference>
<keyword evidence="1" id="KW-0732">Signal</keyword>
<feature type="chain" id="PRO_5032984598" description="Sialate O-acetylesterase" evidence="1">
    <location>
        <begin position="21"/>
        <end position="531"/>
    </location>
</feature>
<accession>A0A815UEN7</accession>
<dbReference type="Proteomes" id="UP000663828">
    <property type="component" value="Unassembled WGS sequence"/>
</dbReference>
<sequence>MISVKYTLVLLTIYFATGHAIPRFANYIQDHMVLQRAPQRAVVWGFGDASKLTTLRMKNRIYTTISRSEPANDLGESIWSVALDPVSDEGPYDIHVSQPLANGTLVTIVIHDVLFGDVWICSGQSNMQMAVTDIFNATEEINAAGNYPKIRVFTAALKPSDTPIEELLGIVENWSVASAQSIGGPSFTYMSAVCWLYGRHIHEALGGRPIGLIATSWGGTAIELWMPPPALHECGISANEKVPLQPEGKSTEMISLSNSNLFNAMIYPFTRMVVYGSIWYQGKPLHVSIPFRRNIPLGEANAGYNTDKYNCTFAKMIESWRQTWNQRTNGITDVQFPFGFVQLSTWTNTSTTVGNFPIIRWHQTFDVGYVPNKVVPKVFMAVALDLRDDPNGIHPRTKHDVGYRLSRSGLFVAYNQQVEYQGPIVSNVVYTTGSKTVNITYTGVQNIELRNPNGFEVCCQGSSCAQANWEAASIASKDGLAIVVTVSPSCVGKQLYGIRYLWHETPCPFKEAALYSYTDPNLPSPPYMKVF</sequence>
<dbReference type="GO" id="GO:0005975">
    <property type="term" value="P:carbohydrate metabolic process"/>
    <property type="evidence" value="ECO:0007669"/>
    <property type="project" value="TreeGrafter"/>
</dbReference>
<dbReference type="Gene3D" id="3.40.50.1110">
    <property type="entry name" value="SGNH hydrolase"/>
    <property type="match status" value="2"/>
</dbReference>